<comment type="function">
    <text evidence="12">Transposase-derived protein that may have nuclease activity. Does not have transposase activity.</text>
</comment>
<evidence type="ECO:0000256" key="1">
    <source>
        <dbReference type="ARBA" id="ARBA00001968"/>
    </source>
</evidence>
<dbReference type="InterPro" id="IPR026103">
    <property type="entry name" value="HARBI1_animal"/>
</dbReference>
<keyword evidence="10" id="KW-0539">Nucleus</keyword>
<dbReference type="InterPro" id="IPR045249">
    <property type="entry name" value="HARBI1-like"/>
</dbReference>
<keyword evidence="7" id="KW-0540">Nuclease</keyword>
<accession>A0A9P0IJC5</accession>
<dbReference type="GO" id="GO:0046872">
    <property type="term" value="F:metal ion binding"/>
    <property type="evidence" value="ECO:0007669"/>
    <property type="project" value="UniProtKB-KW"/>
</dbReference>
<keyword evidence="6" id="KW-0963">Cytoplasm</keyword>
<comment type="subcellular location">
    <subcellularLocation>
        <location evidence="3">Cytoplasm</location>
    </subcellularLocation>
    <subcellularLocation>
        <location evidence="2">Nucleus</location>
    </subcellularLocation>
</comment>
<protein>
    <recommendedName>
        <fullName evidence="5">Putative nuclease HARBI1</fullName>
    </recommendedName>
    <alternativeName>
        <fullName evidence="11">Harbinger transposase-derived nuclease</fullName>
    </alternativeName>
</protein>
<feature type="domain" description="DDE Tnp4" evidence="14">
    <location>
        <begin position="156"/>
        <end position="305"/>
    </location>
</feature>
<dbReference type="AlphaFoldDB" id="A0A9P0IJC5"/>
<keyword evidence="16" id="KW-1185">Reference proteome</keyword>
<evidence type="ECO:0000256" key="7">
    <source>
        <dbReference type="ARBA" id="ARBA00022722"/>
    </source>
</evidence>
<evidence type="ECO:0000313" key="15">
    <source>
        <dbReference type="EMBL" id="CAH1707678.1"/>
    </source>
</evidence>
<name>A0A9P0IJC5_APHGO</name>
<evidence type="ECO:0000256" key="10">
    <source>
        <dbReference type="ARBA" id="ARBA00023242"/>
    </source>
</evidence>
<feature type="compositionally biased region" description="Acidic residues" evidence="13">
    <location>
        <begin position="331"/>
        <end position="352"/>
    </location>
</feature>
<dbReference type="GO" id="GO:0005737">
    <property type="term" value="C:cytoplasm"/>
    <property type="evidence" value="ECO:0007669"/>
    <property type="project" value="UniProtKB-SubCell"/>
</dbReference>
<dbReference type="GO" id="GO:0004518">
    <property type="term" value="F:nuclease activity"/>
    <property type="evidence" value="ECO:0007669"/>
    <property type="project" value="UniProtKB-KW"/>
</dbReference>
<evidence type="ECO:0000256" key="9">
    <source>
        <dbReference type="ARBA" id="ARBA00022801"/>
    </source>
</evidence>
<evidence type="ECO:0000256" key="4">
    <source>
        <dbReference type="ARBA" id="ARBA00006958"/>
    </source>
</evidence>
<evidence type="ECO:0000256" key="12">
    <source>
        <dbReference type="ARBA" id="ARBA00045850"/>
    </source>
</evidence>
<keyword evidence="9" id="KW-0378">Hydrolase</keyword>
<dbReference type="EMBL" id="OU899034">
    <property type="protein sequence ID" value="CAH1707678.1"/>
    <property type="molecule type" value="Genomic_DNA"/>
</dbReference>
<evidence type="ECO:0000256" key="2">
    <source>
        <dbReference type="ARBA" id="ARBA00004123"/>
    </source>
</evidence>
<dbReference type="Pfam" id="PF13359">
    <property type="entry name" value="DDE_Tnp_4"/>
    <property type="match status" value="1"/>
</dbReference>
<gene>
    <name evidence="15" type="ORF">APHIGO_LOCUS107</name>
</gene>
<dbReference type="GO" id="GO:0016787">
    <property type="term" value="F:hydrolase activity"/>
    <property type="evidence" value="ECO:0007669"/>
    <property type="project" value="UniProtKB-KW"/>
</dbReference>
<organism evidence="15 16">
    <name type="scientific">Aphis gossypii</name>
    <name type="common">Cotton aphid</name>
    <dbReference type="NCBI Taxonomy" id="80765"/>
    <lineage>
        <taxon>Eukaryota</taxon>
        <taxon>Metazoa</taxon>
        <taxon>Ecdysozoa</taxon>
        <taxon>Arthropoda</taxon>
        <taxon>Hexapoda</taxon>
        <taxon>Insecta</taxon>
        <taxon>Pterygota</taxon>
        <taxon>Neoptera</taxon>
        <taxon>Paraneoptera</taxon>
        <taxon>Hemiptera</taxon>
        <taxon>Sternorrhyncha</taxon>
        <taxon>Aphidomorpha</taxon>
        <taxon>Aphidoidea</taxon>
        <taxon>Aphididae</taxon>
        <taxon>Aphidini</taxon>
        <taxon>Aphis</taxon>
        <taxon>Aphis</taxon>
    </lineage>
</organism>
<evidence type="ECO:0000256" key="8">
    <source>
        <dbReference type="ARBA" id="ARBA00022723"/>
    </source>
</evidence>
<proteinExistence type="inferred from homology"/>
<reference evidence="15" key="1">
    <citation type="submission" date="2022-02" db="EMBL/GenBank/DDBJ databases">
        <authorList>
            <person name="King R."/>
        </authorList>
    </citation>
    <scope>NUCLEOTIDE SEQUENCE</scope>
</reference>
<dbReference type="Proteomes" id="UP001154329">
    <property type="component" value="Chromosome 1"/>
</dbReference>
<dbReference type="PANTHER" id="PTHR22930">
    <property type="match status" value="1"/>
</dbReference>
<keyword evidence="8" id="KW-0479">Metal-binding</keyword>
<dbReference type="PRINTS" id="PR02086">
    <property type="entry name" value="PUTNUCHARBI1"/>
</dbReference>
<evidence type="ECO:0000256" key="11">
    <source>
        <dbReference type="ARBA" id="ARBA00030126"/>
    </source>
</evidence>
<evidence type="ECO:0000256" key="13">
    <source>
        <dbReference type="SAM" id="MobiDB-lite"/>
    </source>
</evidence>
<reference evidence="15" key="2">
    <citation type="submission" date="2022-10" db="EMBL/GenBank/DDBJ databases">
        <authorList>
            <consortium name="ENA_rothamsted_submissions"/>
            <consortium name="culmorum"/>
            <person name="King R."/>
        </authorList>
    </citation>
    <scope>NUCLEOTIDE SEQUENCE</scope>
</reference>
<feature type="compositionally biased region" description="Low complexity" evidence="13">
    <location>
        <begin position="317"/>
        <end position="330"/>
    </location>
</feature>
<evidence type="ECO:0000256" key="3">
    <source>
        <dbReference type="ARBA" id="ARBA00004496"/>
    </source>
</evidence>
<comment type="similarity">
    <text evidence="4">Belongs to the HARBI1 family.</text>
</comment>
<dbReference type="PANTHER" id="PTHR22930:SF250">
    <property type="entry name" value="NUCLEASE HARBI1-LIKE PROTEIN"/>
    <property type="match status" value="1"/>
</dbReference>
<sequence>MDIGNVQNVRRVRNLRNVHFIRQRKIYKIRKNPYTELTNNEFRKKYRFSKAECLQIVNEIRDFLPRAVNNRGKPISPSLQLLIALRYLARGQVQDDNGDLHGVSQPTVSRCLNRVCRALASLKNNYIKFPLTNEELATKKADFRRKFNMPSIIGAIDCTHIRIKKVAGDYAQLYINRKGFYSINVQVICDANCHILHVIARWRGSAHDSRIWNESLIKEQFENGSINGILLGDSGYACTPYMLTPILNPQNDMERQYNYTHIRARNTIERLFGQIKQRFRCLLRGMTISLENAKVAIVALSVLHNMKLHFKNHLNINNMNPNDNNNSSTEDSSEDDDYNEESESASSADEDNYNVVQINQNRDWQQLVIIWKFGWLYGCL</sequence>
<comment type="cofactor">
    <cofactor evidence="1">
        <name>a divalent metal cation</name>
        <dbReference type="ChEBI" id="CHEBI:60240"/>
    </cofactor>
</comment>
<dbReference type="InterPro" id="IPR027806">
    <property type="entry name" value="HARBI1_dom"/>
</dbReference>
<feature type="region of interest" description="Disordered" evidence="13">
    <location>
        <begin position="317"/>
        <end position="352"/>
    </location>
</feature>
<evidence type="ECO:0000256" key="6">
    <source>
        <dbReference type="ARBA" id="ARBA00022490"/>
    </source>
</evidence>
<evidence type="ECO:0000256" key="5">
    <source>
        <dbReference type="ARBA" id="ARBA00015519"/>
    </source>
</evidence>
<dbReference type="GO" id="GO:0005634">
    <property type="term" value="C:nucleus"/>
    <property type="evidence" value="ECO:0007669"/>
    <property type="project" value="UniProtKB-SubCell"/>
</dbReference>
<evidence type="ECO:0000259" key="14">
    <source>
        <dbReference type="Pfam" id="PF13359"/>
    </source>
</evidence>
<evidence type="ECO:0000313" key="16">
    <source>
        <dbReference type="Proteomes" id="UP001154329"/>
    </source>
</evidence>